<keyword evidence="2" id="KW-1185">Reference proteome</keyword>
<comment type="caution">
    <text evidence="1">The sequence shown here is derived from an EMBL/GenBank/DDBJ whole genome shotgun (WGS) entry which is preliminary data.</text>
</comment>
<dbReference type="EMBL" id="JAMZED010000031">
    <property type="protein sequence ID" value="MCR6505508.1"/>
    <property type="molecule type" value="Genomic_DNA"/>
</dbReference>
<dbReference type="Proteomes" id="UP001143192">
    <property type="component" value="Unassembled WGS sequence"/>
</dbReference>
<gene>
    <name evidence="1" type="ORF">M1B79_12725</name>
</gene>
<evidence type="ECO:0000313" key="1">
    <source>
        <dbReference type="EMBL" id="MCR6505508.1"/>
    </source>
</evidence>
<dbReference type="RefSeq" id="WP_257931954.1">
    <property type="nucleotide sequence ID" value="NZ_JAMZED010000031.1"/>
</dbReference>
<evidence type="ECO:0000313" key="2">
    <source>
        <dbReference type="Proteomes" id="UP001143192"/>
    </source>
</evidence>
<reference evidence="1" key="2">
    <citation type="submission" date="2022-04" db="EMBL/GenBank/DDBJ databases">
        <authorList>
            <person name="Fokt H."/>
            <person name="Baines J."/>
        </authorList>
    </citation>
    <scope>NUCLEOTIDE SEQUENCE</scope>
    <source>
        <strain evidence="1">KH365_2</strain>
    </source>
</reference>
<proteinExistence type="predicted"/>
<name>A0A9X2NST0_9BACE</name>
<organism evidence="1 2">
    <name type="scientific">Bacteroides muris</name>
    <name type="common">ex Fokt et al. 2023</name>
    <dbReference type="NCBI Taxonomy" id="2937417"/>
    <lineage>
        <taxon>Bacteria</taxon>
        <taxon>Pseudomonadati</taxon>
        <taxon>Bacteroidota</taxon>
        <taxon>Bacteroidia</taxon>
        <taxon>Bacteroidales</taxon>
        <taxon>Bacteroidaceae</taxon>
        <taxon>Bacteroides</taxon>
    </lineage>
</organism>
<accession>A0A9X2NST0</accession>
<dbReference type="AlphaFoldDB" id="A0A9X2NST0"/>
<protein>
    <submittedName>
        <fullName evidence="1">Uncharacterized protein</fullName>
    </submittedName>
</protein>
<reference evidence="1" key="1">
    <citation type="journal article" date="2022" name="Arch. Microbiol.">
        <title>Bacteroides muris sp. nov. isolated from the cecum of wild-derived house mice.</title>
        <authorList>
            <person name="Fokt H."/>
            <person name="Unni R."/>
            <person name="Repnik U."/>
            <person name="Schmitz R.A."/>
            <person name="Bramkamp M."/>
            <person name="Baines J.F."/>
            <person name="Unterweger D."/>
        </authorList>
    </citation>
    <scope>NUCLEOTIDE SEQUENCE</scope>
    <source>
        <strain evidence="1">KH365_2</strain>
    </source>
</reference>
<sequence length="72" mass="7978">MEKSVWPLPRATLKAASHSLAQIDQLEMQLILEIQQSLLVIDARYLMATGEHEAALTAYNVPSPMSMTEASH</sequence>